<feature type="transmembrane region" description="Helical" evidence="1">
    <location>
        <begin position="869"/>
        <end position="889"/>
    </location>
</feature>
<dbReference type="AlphaFoldDB" id="A0A3B1BSE6"/>
<keyword evidence="1" id="KW-0472">Membrane</keyword>
<dbReference type="PANTHER" id="PTHR32063">
    <property type="match status" value="1"/>
</dbReference>
<organism evidence="2">
    <name type="scientific">hydrothermal vent metagenome</name>
    <dbReference type="NCBI Taxonomy" id="652676"/>
    <lineage>
        <taxon>unclassified sequences</taxon>
        <taxon>metagenomes</taxon>
        <taxon>ecological metagenomes</taxon>
    </lineage>
</organism>
<dbReference type="Gene3D" id="3.30.70.1440">
    <property type="entry name" value="Multidrug efflux transporter AcrB pore domain"/>
    <property type="match status" value="1"/>
</dbReference>
<feature type="transmembrane region" description="Helical" evidence="1">
    <location>
        <begin position="896"/>
        <end position="916"/>
    </location>
</feature>
<dbReference type="Gene3D" id="1.20.1640.10">
    <property type="entry name" value="Multidrug efflux transporter AcrB transmembrane domain"/>
    <property type="match status" value="2"/>
</dbReference>
<dbReference type="PRINTS" id="PR00702">
    <property type="entry name" value="ACRIFLAVINRP"/>
</dbReference>
<feature type="transmembrane region" description="Helical" evidence="1">
    <location>
        <begin position="444"/>
        <end position="467"/>
    </location>
</feature>
<dbReference type="SUPFAM" id="SSF82866">
    <property type="entry name" value="Multidrug efflux transporter AcrB transmembrane domain"/>
    <property type="match status" value="2"/>
</dbReference>
<accession>A0A3B1BSE6</accession>
<dbReference type="SUPFAM" id="SSF82693">
    <property type="entry name" value="Multidrug efflux transporter AcrB pore domain, PN1, PN2, PC1 and PC2 subdomains"/>
    <property type="match status" value="3"/>
</dbReference>
<feature type="transmembrane region" description="Helical" evidence="1">
    <location>
        <begin position="21"/>
        <end position="41"/>
    </location>
</feature>
<dbReference type="EMBL" id="UOFZ01000175">
    <property type="protein sequence ID" value="VAX14408.1"/>
    <property type="molecule type" value="Genomic_DNA"/>
</dbReference>
<gene>
    <name evidence="2" type="ORF">MNBD_GAMMA24-2247</name>
</gene>
<dbReference type="Gene3D" id="3.30.70.1320">
    <property type="entry name" value="Multidrug efflux transporter AcrB pore domain like"/>
    <property type="match status" value="1"/>
</dbReference>
<dbReference type="InterPro" id="IPR001036">
    <property type="entry name" value="Acrflvin-R"/>
</dbReference>
<feature type="transmembrane region" description="Helical" evidence="1">
    <location>
        <begin position="1001"/>
        <end position="1025"/>
    </location>
</feature>
<evidence type="ECO:0000256" key="1">
    <source>
        <dbReference type="SAM" id="Phobius"/>
    </source>
</evidence>
<dbReference type="GO" id="GO:0042910">
    <property type="term" value="F:xenobiotic transmembrane transporter activity"/>
    <property type="evidence" value="ECO:0007669"/>
    <property type="project" value="TreeGrafter"/>
</dbReference>
<keyword evidence="1" id="KW-1133">Transmembrane helix</keyword>
<dbReference type="GO" id="GO:0005886">
    <property type="term" value="C:plasma membrane"/>
    <property type="evidence" value="ECO:0007669"/>
    <property type="project" value="TreeGrafter"/>
</dbReference>
<evidence type="ECO:0000313" key="2">
    <source>
        <dbReference type="EMBL" id="VAX14408.1"/>
    </source>
</evidence>
<feature type="transmembrane region" description="Helical" evidence="1">
    <location>
        <begin position="371"/>
        <end position="391"/>
    </location>
</feature>
<dbReference type="Pfam" id="PF00873">
    <property type="entry name" value="ACR_tran"/>
    <property type="match status" value="1"/>
</dbReference>
<dbReference type="PANTHER" id="PTHR32063:SF0">
    <property type="entry name" value="SWARMING MOTILITY PROTEIN SWRC"/>
    <property type="match status" value="1"/>
</dbReference>
<feature type="transmembrane region" description="Helical" evidence="1">
    <location>
        <begin position="345"/>
        <end position="364"/>
    </location>
</feature>
<proteinExistence type="predicted"/>
<name>A0A3B1BSE6_9ZZZZ</name>
<dbReference type="InterPro" id="IPR027463">
    <property type="entry name" value="AcrB_DN_DC_subdom"/>
</dbReference>
<sequence>MQDPLRSGGLAAWSIRRPISVVMLALSIVVLGLFSFDRLGVDLLPHIIYPEVRVSVTDPGVPARIMEDRITRQLEEQLAITEGAISVQSTSSEGRSSVSLSFPYGTDIDTALRDASTRLDRAKRFLPDTIEPVTIYKRDPSQIPVLELAVSSSQRDIVALRDWVDYNFSNWFLNLPGVASTEVGGGLTREIQLIVDQGRLADYGLDFSDLSRIIQSENQELPGGRFNLGQRELSSRTNGRFSSLQDLARLPLPNPAVNPVAELRLRDVAQVIDSHEDERLRIRLNGIPGVKLSIQKQPNANTTRVVDAVNERLRWLRAQKLIPKDIGLDTVNDQSTYVRHALRNASTAVLSGAILAMLVVYLFLGNLRRTLLIGSAIPLAIFFTFTLMALGGLTLNIMTLGGLALGVGMLVDNTIVMLENISRHQQLEPRTDAAENAAKEVNSAIIAATSTNLAAILPFLFIGGLVGLLFNELIFTLSAAILSSLLVALTLVPALAARIRNAGSENGLQRRMNTFMRHLQSNYRRLLGRLLHHPWWVPLALLPFLAVSAYSLLHAKQIFLPAMDEGQISISILADSGTRLDDMDRTVRQLEALFQRDKNVTRVFTTSGGFVFGRSSFESSNRSSINVQLRPLSQRKLSSQAWITQMQAQIRDLKLVGYRIYMRVRGVRGMRMSRGDDDISLRIQGEDLATLSRLGDEAVALLRGTPGIRNIEHNYEETREELVVNVDRERAALLGISAEAIGKAVQVALDGRIISDYIEGDRQYDIRLRLPRNSVTTPDQLGHVLVGINQGQPVHLQEVAHTHLQLSPARIKRDNQRRIVEISASLNSDASITTVMDEINARLSKLKLPEGYTLYDGGIRKTLQEGQNMFSILLALALFLVFVVMAVQYESLRNPLIIMLGVPFAMIGVALGLGLLDIPVSMPVWLGLIMLAGIVVNNAIILVEQIELQRRQNPDLHGAIIEAASLRLRPILMTALTTVLGMLPLALGIGEGAEMLKPLALVIVFGLSFSTLVSLIVIPSIYHIVTRKN</sequence>
<keyword evidence="1" id="KW-0812">Transmembrane</keyword>
<feature type="transmembrane region" description="Helical" evidence="1">
    <location>
        <begin position="535"/>
        <end position="553"/>
    </location>
</feature>
<feature type="transmembrane region" description="Helical" evidence="1">
    <location>
        <begin position="971"/>
        <end position="989"/>
    </location>
</feature>
<dbReference type="SUPFAM" id="SSF82714">
    <property type="entry name" value="Multidrug efflux transporter AcrB TolC docking domain, DN and DC subdomains"/>
    <property type="match status" value="2"/>
</dbReference>
<dbReference type="Gene3D" id="3.30.70.1430">
    <property type="entry name" value="Multidrug efflux transporter AcrB pore domain"/>
    <property type="match status" value="2"/>
</dbReference>
<feature type="transmembrane region" description="Helical" evidence="1">
    <location>
        <begin position="397"/>
        <end position="418"/>
    </location>
</feature>
<feature type="transmembrane region" description="Helical" evidence="1">
    <location>
        <begin position="922"/>
        <end position="943"/>
    </location>
</feature>
<feature type="transmembrane region" description="Helical" evidence="1">
    <location>
        <begin position="473"/>
        <end position="496"/>
    </location>
</feature>
<dbReference type="Gene3D" id="3.30.2090.10">
    <property type="entry name" value="Multidrug efflux transporter AcrB TolC docking domain, DN and DC subdomains"/>
    <property type="match status" value="2"/>
</dbReference>
<reference evidence="2" key="1">
    <citation type="submission" date="2018-06" db="EMBL/GenBank/DDBJ databases">
        <authorList>
            <person name="Zhirakovskaya E."/>
        </authorList>
    </citation>
    <scope>NUCLEOTIDE SEQUENCE</scope>
</reference>
<protein>
    <submittedName>
        <fullName evidence="2">Cobalt-zinc-cadmium resistance protein CzcA Cation efflux system protein CusA</fullName>
    </submittedName>
</protein>